<dbReference type="RefSeq" id="WP_091552739.1">
    <property type="nucleotide sequence ID" value="NZ_FNPH01000002.1"/>
</dbReference>
<sequence length="200" mass="21160">MAGTRRLAVALVVVGALATATGLVRSGAWSGLLGGDRPPPRAFPVLPASPPIRIAIPSIHVRAPVHAVGLADDGSIAAPPLHRHQQAGWFERGPTPGEFGPAVIVGHVDTRTGPSIFHDLARLRPGARVEVTRRDRAVAVFEVNSVERFDKARLPIERVHGDFARPGLRLITCGGRWRGGGIGYADNVVVFASLIAARDP</sequence>
<dbReference type="OrthoDB" id="525039at2"/>
<dbReference type="SUPFAM" id="SSF63817">
    <property type="entry name" value="Sortase"/>
    <property type="match status" value="1"/>
</dbReference>
<dbReference type="InterPro" id="IPR005754">
    <property type="entry name" value="Sortase"/>
</dbReference>
<dbReference type="STRING" id="405436.SAMN05444365_10226"/>
<dbReference type="AlphaFoldDB" id="A0A1H3JAK3"/>
<dbReference type="CDD" id="cd05829">
    <property type="entry name" value="Sortase_F"/>
    <property type="match status" value="1"/>
</dbReference>
<gene>
    <name evidence="2" type="ORF">SAMN05444365_10226</name>
</gene>
<organism evidence="2 3">
    <name type="scientific">Micromonospora pattaloongensis</name>
    <dbReference type="NCBI Taxonomy" id="405436"/>
    <lineage>
        <taxon>Bacteria</taxon>
        <taxon>Bacillati</taxon>
        <taxon>Actinomycetota</taxon>
        <taxon>Actinomycetes</taxon>
        <taxon>Micromonosporales</taxon>
        <taxon>Micromonosporaceae</taxon>
        <taxon>Micromonospora</taxon>
    </lineage>
</organism>
<dbReference type="InterPro" id="IPR042001">
    <property type="entry name" value="Sortase_F"/>
</dbReference>
<proteinExistence type="predicted"/>
<dbReference type="NCBIfam" id="NF033748">
    <property type="entry name" value="class_F_sortase"/>
    <property type="match status" value="1"/>
</dbReference>
<reference evidence="3" key="1">
    <citation type="submission" date="2016-10" db="EMBL/GenBank/DDBJ databases">
        <authorList>
            <person name="Varghese N."/>
            <person name="Submissions S."/>
        </authorList>
    </citation>
    <scope>NUCLEOTIDE SEQUENCE [LARGE SCALE GENOMIC DNA]</scope>
    <source>
        <strain evidence="3">DSM 45245</strain>
    </source>
</reference>
<dbReference type="Gene3D" id="2.40.260.10">
    <property type="entry name" value="Sortase"/>
    <property type="match status" value="1"/>
</dbReference>
<evidence type="ECO:0000313" key="2">
    <source>
        <dbReference type="EMBL" id="SDY36956.1"/>
    </source>
</evidence>
<keyword evidence="1" id="KW-0378">Hydrolase</keyword>
<dbReference type="EMBL" id="FNPH01000002">
    <property type="protein sequence ID" value="SDY36956.1"/>
    <property type="molecule type" value="Genomic_DNA"/>
</dbReference>
<protein>
    <submittedName>
        <fullName evidence="2">Sortase family protein</fullName>
    </submittedName>
</protein>
<keyword evidence="3" id="KW-1185">Reference proteome</keyword>
<dbReference type="GO" id="GO:0016787">
    <property type="term" value="F:hydrolase activity"/>
    <property type="evidence" value="ECO:0007669"/>
    <property type="project" value="UniProtKB-KW"/>
</dbReference>
<dbReference type="InterPro" id="IPR023365">
    <property type="entry name" value="Sortase_dom-sf"/>
</dbReference>
<dbReference type="Proteomes" id="UP000242415">
    <property type="component" value="Unassembled WGS sequence"/>
</dbReference>
<name>A0A1H3JAK3_9ACTN</name>
<evidence type="ECO:0000256" key="1">
    <source>
        <dbReference type="ARBA" id="ARBA00022801"/>
    </source>
</evidence>
<accession>A0A1H3JAK3</accession>
<dbReference type="Pfam" id="PF04203">
    <property type="entry name" value="Sortase"/>
    <property type="match status" value="1"/>
</dbReference>
<evidence type="ECO:0000313" key="3">
    <source>
        <dbReference type="Proteomes" id="UP000242415"/>
    </source>
</evidence>